<gene>
    <name evidence="6" type="primary">LOC114342237</name>
</gene>
<dbReference type="PANTHER" id="PTHR23291:SF47">
    <property type="entry name" value="TRANSMEMBRANE BAX INHIBITOR MOTIF CONTAINING 7"/>
    <property type="match status" value="1"/>
</dbReference>
<evidence type="ECO:0000256" key="3">
    <source>
        <dbReference type="ARBA" id="ARBA00022989"/>
    </source>
</evidence>
<comment type="subcellular location">
    <subcellularLocation>
        <location evidence="1">Membrane</location>
        <topology evidence="1">Multi-pass membrane protein</topology>
    </subcellularLocation>
</comment>
<feature type="transmembrane region" description="Helical" evidence="5">
    <location>
        <begin position="48"/>
        <end position="68"/>
    </location>
</feature>
<reference evidence="6" key="1">
    <citation type="submission" date="2025-08" db="UniProtKB">
        <authorList>
            <consortium name="RefSeq"/>
        </authorList>
    </citation>
    <scope>IDENTIFICATION</scope>
    <source>
        <tissue evidence="6">Whole insect</tissue>
    </source>
</reference>
<accession>A0A6P7GRZ6</accession>
<dbReference type="CDD" id="cd10428">
    <property type="entry name" value="LFG_like"/>
    <property type="match status" value="1"/>
</dbReference>
<protein>
    <submittedName>
        <fullName evidence="6">Protein lifeguard 1-like</fullName>
    </submittedName>
</protein>
<feature type="transmembrane region" description="Helical" evidence="5">
    <location>
        <begin position="190"/>
        <end position="209"/>
    </location>
</feature>
<dbReference type="PANTHER" id="PTHR23291">
    <property type="entry name" value="BAX INHIBITOR-RELATED"/>
    <property type="match status" value="1"/>
</dbReference>
<dbReference type="AlphaFoldDB" id="A0A6P7GRZ6"/>
<dbReference type="InParanoid" id="A0A6P7GRZ6"/>
<proteinExistence type="inferred from homology"/>
<evidence type="ECO:0000256" key="4">
    <source>
        <dbReference type="ARBA" id="ARBA00023136"/>
    </source>
</evidence>
<evidence type="ECO:0000313" key="6">
    <source>
        <dbReference type="RefSeq" id="XP_028148827.1"/>
    </source>
</evidence>
<feature type="transmembrane region" description="Helical" evidence="5">
    <location>
        <begin position="138"/>
        <end position="158"/>
    </location>
</feature>
<dbReference type="GO" id="GO:0016020">
    <property type="term" value="C:membrane"/>
    <property type="evidence" value="ECO:0007669"/>
    <property type="project" value="UniProtKB-SubCell"/>
</dbReference>
<feature type="transmembrane region" description="Helical" evidence="5">
    <location>
        <begin position="165"/>
        <end position="184"/>
    </location>
</feature>
<keyword evidence="2 5" id="KW-0812">Transmembrane</keyword>
<evidence type="ECO:0000256" key="2">
    <source>
        <dbReference type="ARBA" id="ARBA00022692"/>
    </source>
</evidence>
<feature type="transmembrane region" description="Helical" evidence="5">
    <location>
        <begin position="229"/>
        <end position="250"/>
    </location>
</feature>
<dbReference type="Pfam" id="PF01027">
    <property type="entry name" value="Bax1-I"/>
    <property type="match status" value="1"/>
</dbReference>
<evidence type="ECO:0000256" key="1">
    <source>
        <dbReference type="ARBA" id="ARBA00004141"/>
    </source>
</evidence>
<comment type="similarity">
    <text evidence="5">Belongs to the BI1 family.</text>
</comment>
<dbReference type="InterPro" id="IPR006214">
    <property type="entry name" value="Bax_inhibitor_1-related"/>
</dbReference>
<sequence>MWNLQINNSLESVEMSRKYDVYGSIEDQLVKGFDFNDASIRRGFIRKVYSILSVQLGITTAVICWFLFHEPTKRFVQHHSAVMYVSLVIAAVTIIVLACCRNVRRKTPANYIFLFIFTLAESFSLGSVASFYDVDIVAISVGVTAIVCLGLTLFAFLTTWDFHSLSGILMVLSLVLVAFGITAIFYRNNIIRLVLGAIIVLIFSIYLVIDTQMMFREDSMFSIYPEEYIFAVLNLYMDILNIFICILFLFGRDSR</sequence>
<evidence type="ECO:0000256" key="5">
    <source>
        <dbReference type="RuleBase" id="RU004379"/>
    </source>
</evidence>
<keyword evidence="3 5" id="KW-1133">Transmembrane helix</keyword>
<dbReference type="RefSeq" id="XP_028148827.1">
    <property type="nucleotide sequence ID" value="XM_028293026.1"/>
</dbReference>
<feature type="transmembrane region" description="Helical" evidence="5">
    <location>
        <begin position="111"/>
        <end position="132"/>
    </location>
</feature>
<organism evidence="6">
    <name type="scientific">Diabrotica virgifera virgifera</name>
    <name type="common">western corn rootworm</name>
    <dbReference type="NCBI Taxonomy" id="50390"/>
    <lineage>
        <taxon>Eukaryota</taxon>
        <taxon>Metazoa</taxon>
        <taxon>Ecdysozoa</taxon>
        <taxon>Arthropoda</taxon>
        <taxon>Hexapoda</taxon>
        <taxon>Insecta</taxon>
        <taxon>Pterygota</taxon>
        <taxon>Neoptera</taxon>
        <taxon>Endopterygota</taxon>
        <taxon>Coleoptera</taxon>
        <taxon>Polyphaga</taxon>
        <taxon>Cucujiformia</taxon>
        <taxon>Chrysomeloidea</taxon>
        <taxon>Chrysomelidae</taxon>
        <taxon>Galerucinae</taxon>
        <taxon>Diabroticina</taxon>
        <taxon>Diabroticites</taxon>
        <taxon>Diabrotica</taxon>
    </lineage>
</organism>
<keyword evidence="4 5" id="KW-0472">Membrane</keyword>
<name>A0A6P7GRZ6_DIAVI</name>
<feature type="transmembrane region" description="Helical" evidence="5">
    <location>
        <begin position="80"/>
        <end position="99"/>
    </location>
</feature>